<proteinExistence type="inferred from homology"/>
<feature type="binding site" evidence="12">
    <location>
        <position position="94"/>
    </location>
    <ligand>
        <name>UDP-N-acetyl-alpha-D-glucosamine</name>
        <dbReference type="ChEBI" id="CHEBI:57705"/>
    </ligand>
</feature>
<evidence type="ECO:0000256" key="8">
    <source>
        <dbReference type="ARBA" id="ARBA00023306"/>
    </source>
</evidence>
<comment type="caution">
    <text evidence="12">Lacks conserved residue(s) required for the propagation of feature annotation.</text>
</comment>
<organism evidence="14 15">
    <name type="scientific">Clostridium moniliforme</name>
    <dbReference type="NCBI Taxonomy" id="39489"/>
    <lineage>
        <taxon>Bacteria</taxon>
        <taxon>Bacillati</taxon>
        <taxon>Bacillota</taxon>
        <taxon>Clostridia</taxon>
        <taxon>Eubacteriales</taxon>
        <taxon>Clostridiaceae</taxon>
        <taxon>Clostridium</taxon>
    </lineage>
</organism>
<keyword evidence="4 12" id="KW-0132">Cell division</keyword>
<comment type="catalytic activity">
    <reaction evidence="11 12">
        <text>phosphoenolpyruvate + UDP-N-acetyl-alpha-D-glucosamine = UDP-N-acetyl-3-O-(1-carboxyvinyl)-alpha-D-glucosamine + phosphate</text>
        <dbReference type="Rhea" id="RHEA:18681"/>
        <dbReference type="ChEBI" id="CHEBI:43474"/>
        <dbReference type="ChEBI" id="CHEBI:57705"/>
        <dbReference type="ChEBI" id="CHEBI:58702"/>
        <dbReference type="ChEBI" id="CHEBI:68483"/>
        <dbReference type="EC" id="2.5.1.7"/>
    </reaction>
</comment>
<comment type="caution">
    <text evidence="14">The sequence shown here is derived from an EMBL/GenBank/DDBJ whole genome shotgun (WGS) entry which is preliminary data.</text>
</comment>
<dbReference type="InterPro" id="IPR036968">
    <property type="entry name" value="Enolpyruvate_Tfrase_sf"/>
</dbReference>
<evidence type="ECO:0000256" key="1">
    <source>
        <dbReference type="ARBA" id="ARBA00004496"/>
    </source>
</evidence>
<comment type="similarity">
    <text evidence="10 12">Belongs to the EPSP synthase family. MurA subfamily.</text>
</comment>
<evidence type="ECO:0000256" key="7">
    <source>
        <dbReference type="ARBA" id="ARBA00022984"/>
    </source>
</evidence>
<dbReference type="NCBIfam" id="NF009470">
    <property type="entry name" value="PRK12830.1"/>
    <property type="match status" value="1"/>
</dbReference>
<dbReference type="InterPro" id="IPR013792">
    <property type="entry name" value="RNA3'P_cycl/enolpyr_Trfase_a/b"/>
</dbReference>
<dbReference type="InterPro" id="IPR050068">
    <property type="entry name" value="MurA_subfamily"/>
</dbReference>
<feature type="active site" description="Proton donor" evidence="12">
    <location>
        <position position="118"/>
    </location>
</feature>
<dbReference type="EC" id="2.5.1.7" evidence="12"/>
<dbReference type="CDD" id="cd01555">
    <property type="entry name" value="UdpNAET"/>
    <property type="match status" value="1"/>
</dbReference>
<feature type="domain" description="Enolpyruvate transferase" evidence="13">
    <location>
        <begin position="7"/>
        <end position="406"/>
    </location>
</feature>
<feature type="binding site" evidence="12">
    <location>
        <position position="328"/>
    </location>
    <ligand>
        <name>UDP-N-acetyl-alpha-D-glucosamine</name>
        <dbReference type="ChEBI" id="CHEBI:57705"/>
    </ligand>
</feature>
<dbReference type="Gene3D" id="3.65.10.10">
    <property type="entry name" value="Enolpyruvate transferase domain"/>
    <property type="match status" value="2"/>
</dbReference>
<comment type="pathway">
    <text evidence="2 12">Cell wall biogenesis; peptidoglycan biosynthesis.</text>
</comment>
<comment type="function">
    <text evidence="12">Cell wall formation. Adds enolpyruvyl to UDP-N-acetylglucosamine.</text>
</comment>
<keyword evidence="7 12" id="KW-0573">Peptidoglycan synthesis</keyword>
<keyword evidence="3 12" id="KW-0963">Cytoplasm</keyword>
<comment type="subcellular location">
    <subcellularLocation>
        <location evidence="1 12">Cytoplasm</location>
    </subcellularLocation>
</comment>
<evidence type="ECO:0000313" key="15">
    <source>
        <dbReference type="Proteomes" id="UP000783390"/>
    </source>
</evidence>
<dbReference type="RefSeq" id="WP_209797668.1">
    <property type="nucleotide sequence ID" value="NZ_JAGGJZ010000011.1"/>
</dbReference>
<evidence type="ECO:0000256" key="10">
    <source>
        <dbReference type="ARBA" id="ARBA00038367"/>
    </source>
</evidence>
<evidence type="ECO:0000256" key="2">
    <source>
        <dbReference type="ARBA" id="ARBA00004752"/>
    </source>
</evidence>
<feature type="modified residue" description="2-(S-cysteinyl)pyruvic acid O-phosphothioketal" evidence="12">
    <location>
        <position position="118"/>
    </location>
</feature>
<protein>
    <recommendedName>
        <fullName evidence="12">UDP-N-acetylglucosamine 1-carboxyvinyltransferase</fullName>
        <ecNumber evidence="12">2.5.1.7</ecNumber>
    </recommendedName>
    <alternativeName>
        <fullName evidence="12">Enoylpyruvate transferase</fullName>
    </alternativeName>
    <alternativeName>
        <fullName evidence="12">UDP-N-acetylglucosamine enolpyruvyl transferase</fullName>
        <shortName evidence="12">EPT</shortName>
    </alternativeName>
</protein>
<keyword evidence="6 12" id="KW-0133">Cell shape</keyword>
<dbReference type="Pfam" id="PF00275">
    <property type="entry name" value="EPSP_synthase"/>
    <property type="match status" value="1"/>
</dbReference>
<gene>
    <name evidence="12" type="primary">murA</name>
    <name evidence="14" type="ORF">J2Z53_002366</name>
</gene>
<evidence type="ECO:0000256" key="3">
    <source>
        <dbReference type="ARBA" id="ARBA00022490"/>
    </source>
</evidence>
<evidence type="ECO:0000256" key="5">
    <source>
        <dbReference type="ARBA" id="ARBA00022679"/>
    </source>
</evidence>
<evidence type="ECO:0000256" key="9">
    <source>
        <dbReference type="ARBA" id="ARBA00023316"/>
    </source>
</evidence>
<evidence type="ECO:0000256" key="12">
    <source>
        <dbReference type="HAMAP-Rule" id="MF_00111"/>
    </source>
</evidence>
<evidence type="ECO:0000259" key="13">
    <source>
        <dbReference type="Pfam" id="PF00275"/>
    </source>
</evidence>
<sequence>MKKLVINGGNPLKGSVEINGAKNAAVAILPAAIIASEGKCIIDNIPDIEDVHCLERILLSLGCKLNKINNNTLEIDSTEVHSCDACTEDVRRMRASYYFIGALLARFKEARVELPGGCPIGVRPIDQHIKGFEALGADVVIEHGSVRVKADRLIGTNIFFDVVSVGATINVMIAATGAEGVTTLENVAKEPHVVDVANFLNSMGANIKGAGTDVIRITGVEKLKGCAYSVIPDQIEAGTFMIAALATKGDVTITNVIPKHLESITAKLNEMGAIVEEGDDLVRVKYNGKLKGVNIKTAPYPGFPTDVQQPMSTLLSIVPGRSLITESIWENRHKHIDELKKMGANIKVEGRVAIIDGVNKLTGAVVKATDLRAGAAMVIAGLIADGETEITNIEHIDRGYPHIEGKFRRLGADVRRIDDEE</sequence>
<name>A0ABS4F3C0_9CLOT</name>
<keyword evidence="5 12" id="KW-0808">Transferase</keyword>
<keyword evidence="9 12" id="KW-0961">Cell wall biogenesis/degradation</keyword>
<dbReference type="EMBL" id="JAGGJZ010000011">
    <property type="protein sequence ID" value="MBP1890752.1"/>
    <property type="molecule type" value="Genomic_DNA"/>
</dbReference>
<evidence type="ECO:0000256" key="6">
    <source>
        <dbReference type="ARBA" id="ARBA00022960"/>
    </source>
</evidence>
<feature type="binding site" evidence="12">
    <location>
        <position position="306"/>
    </location>
    <ligand>
        <name>UDP-N-acetyl-alpha-D-glucosamine</name>
        <dbReference type="ChEBI" id="CHEBI:57705"/>
    </ligand>
</feature>
<dbReference type="PANTHER" id="PTHR43783">
    <property type="entry name" value="UDP-N-ACETYLGLUCOSAMINE 1-CARBOXYVINYLTRANSFERASE"/>
    <property type="match status" value="1"/>
</dbReference>
<dbReference type="InterPro" id="IPR001986">
    <property type="entry name" value="Enolpyruvate_Tfrase_dom"/>
</dbReference>
<evidence type="ECO:0000313" key="14">
    <source>
        <dbReference type="EMBL" id="MBP1890752.1"/>
    </source>
</evidence>
<dbReference type="GO" id="GO:0008760">
    <property type="term" value="F:UDP-N-acetylglucosamine 1-carboxyvinyltransferase activity"/>
    <property type="evidence" value="ECO:0007669"/>
    <property type="project" value="UniProtKB-EC"/>
</dbReference>
<dbReference type="Proteomes" id="UP000783390">
    <property type="component" value="Unassembled WGS sequence"/>
</dbReference>
<feature type="binding site" evidence="12">
    <location>
        <begin position="123"/>
        <end position="127"/>
    </location>
    <ligand>
        <name>UDP-N-acetyl-alpha-D-glucosamine</name>
        <dbReference type="ChEBI" id="CHEBI:57705"/>
    </ligand>
</feature>
<dbReference type="HAMAP" id="MF_00111">
    <property type="entry name" value="MurA"/>
    <property type="match status" value="1"/>
</dbReference>
<accession>A0ABS4F3C0</accession>
<keyword evidence="8 12" id="KW-0131">Cell cycle</keyword>
<dbReference type="SUPFAM" id="SSF55205">
    <property type="entry name" value="EPT/RTPC-like"/>
    <property type="match status" value="1"/>
</dbReference>
<keyword evidence="15" id="KW-1185">Reference proteome</keyword>
<dbReference type="NCBIfam" id="NF006873">
    <property type="entry name" value="PRK09369.1"/>
    <property type="match status" value="1"/>
</dbReference>
<reference evidence="14 15" key="1">
    <citation type="submission" date="2021-03" db="EMBL/GenBank/DDBJ databases">
        <title>Genomic Encyclopedia of Type Strains, Phase IV (KMG-IV): sequencing the most valuable type-strain genomes for metagenomic binning, comparative biology and taxonomic classification.</title>
        <authorList>
            <person name="Goeker M."/>
        </authorList>
    </citation>
    <scope>NUCLEOTIDE SEQUENCE [LARGE SCALE GENOMIC DNA]</scope>
    <source>
        <strain evidence="14 15">DSM 3984</strain>
    </source>
</reference>
<evidence type="ECO:0000256" key="4">
    <source>
        <dbReference type="ARBA" id="ARBA00022618"/>
    </source>
</evidence>
<feature type="binding site" evidence="12">
    <location>
        <begin position="22"/>
        <end position="23"/>
    </location>
    <ligand>
        <name>phosphoenolpyruvate</name>
        <dbReference type="ChEBI" id="CHEBI:58702"/>
    </ligand>
</feature>
<evidence type="ECO:0000256" key="11">
    <source>
        <dbReference type="ARBA" id="ARBA00047527"/>
    </source>
</evidence>
<dbReference type="NCBIfam" id="TIGR01072">
    <property type="entry name" value="murA"/>
    <property type="match status" value="1"/>
</dbReference>
<dbReference type="PANTHER" id="PTHR43783:SF2">
    <property type="entry name" value="UDP-N-ACETYLGLUCOSAMINE 1-CARBOXYVINYLTRANSFERASE 2"/>
    <property type="match status" value="1"/>
</dbReference>
<dbReference type="InterPro" id="IPR005750">
    <property type="entry name" value="UDP_GlcNAc_COvinyl_MurA"/>
</dbReference>
<keyword evidence="12" id="KW-0670">Pyruvate</keyword>